<keyword evidence="1" id="KW-0812">Transmembrane</keyword>
<gene>
    <name evidence="2" type="ORF">GKIL_2882</name>
</gene>
<keyword evidence="1" id="KW-1133">Transmembrane helix</keyword>
<dbReference type="Proteomes" id="UP000017396">
    <property type="component" value="Chromosome"/>
</dbReference>
<dbReference type="EMBL" id="CP003587">
    <property type="protein sequence ID" value="AGY59128.1"/>
    <property type="molecule type" value="Genomic_DNA"/>
</dbReference>
<evidence type="ECO:0000313" key="2">
    <source>
        <dbReference type="EMBL" id="AGY59128.1"/>
    </source>
</evidence>
<accession>U5QJQ8</accession>
<dbReference type="RefSeq" id="WP_023174355.1">
    <property type="nucleotide sequence ID" value="NC_022600.1"/>
</dbReference>
<evidence type="ECO:0000313" key="3">
    <source>
        <dbReference type="Proteomes" id="UP000017396"/>
    </source>
</evidence>
<name>U5QJQ8_GLOK1</name>
<sequence>MNLSLTDQQTYLWSFLFAWSVYLALLVRKGPRYLMPGSSPWLRRELRRNLGGR</sequence>
<dbReference type="AlphaFoldDB" id="U5QJQ8"/>
<organism evidence="2 3">
    <name type="scientific">Gloeobacter kilaueensis (strain ATCC BAA-2537 / CCAP 1431/1 / ULC 316 / JS1)</name>
    <dbReference type="NCBI Taxonomy" id="1183438"/>
    <lineage>
        <taxon>Bacteria</taxon>
        <taxon>Bacillati</taxon>
        <taxon>Cyanobacteriota</taxon>
        <taxon>Cyanophyceae</taxon>
        <taxon>Gloeobacterales</taxon>
        <taxon>Gloeobacteraceae</taxon>
        <taxon>Gloeobacter</taxon>
    </lineage>
</organism>
<reference evidence="2 3" key="1">
    <citation type="journal article" date="2013" name="PLoS ONE">
        <title>Cultivation and Complete Genome Sequencing of Gloeobacter kilaueensis sp. nov., from a Lava Cave in Kilauea Caldera, Hawai'i.</title>
        <authorList>
            <person name="Saw J.H."/>
            <person name="Schatz M."/>
            <person name="Brown M.V."/>
            <person name="Kunkel D.D."/>
            <person name="Foster J.S."/>
            <person name="Shick H."/>
            <person name="Christensen S."/>
            <person name="Hou S."/>
            <person name="Wan X."/>
            <person name="Donachie S.P."/>
        </authorList>
    </citation>
    <scope>NUCLEOTIDE SEQUENCE [LARGE SCALE GENOMIC DNA]</scope>
    <source>
        <strain evidence="3">JS</strain>
    </source>
</reference>
<keyword evidence="3" id="KW-1185">Reference proteome</keyword>
<protein>
    <submittedName>
        <fullName evidence="2">Uncharacterized protein</fullName>
    </submittedName>
</protein>
<dbReference type="STRING" id="1183438.GKIL_2882"/>
<feature type="transmembrane region" description="Helical" evidence="1">
    <location>
        <begin position="12"/>
        <end position="28"/>
    </location>
</feature>
<proteinExistence type="predicted"/>
<dbReference type="HOGENOM" id="CLU_3062019_0_0_3"/>
<dbReference type="KEGG" id="glj:GKIL_2882"/>
<keyword evidence="1" id="KW-0472">Membrane</keyword>
<evidence type="ECO:0000256" key="1">
    <source>
        <dbReference type="SAM" id="Phobius"/>
    </source>
</evidence>